<dbReference type="EMBL" id="NVQC01000017">
    <property type="protein sequence ID" value="PTL36248.1"/>
    <property type="molecule type" value="Genomic_DNA"/>
</dbReference>
<evidence type="ECO:0000256" key="2">
    <source>
        <dbReference type="ARBA" id="ARBA00035108"/>
    </source>
</evidence>
<proteinExistence type="inferred from homology"/>
<keyword evidence="1" id="KW-0304">Gas vesicle</keyword>
<evidence type="ECO:0000256" key="1">
    <source>
        <dbReference type="ARBA" id="ARBA00022987"/>
    </source>
</evidence>
<protein>
    <recommendedName>
        <fullName evidence="6">Gas vesicle protein GvpFL</fullName>
    </recommendedName>
</protein>
<dbReference type="GO" id="GO:0031411">
    <property type="term" value="C:gas vesicle"/>
    <property type="evidence" value="ECO:0007669"/>
    <property type="project" value="UniProtKB-SubCell"/>
</dbReference>
<comment type="subcellular location">
    <subcellularLocation>
        <location evidence="2">Gas vesicle</location>
    </subcellularLocation>
</comment>
<comment type="similarity">
    <text evidence="3">Belongs to the gas vesicle GvpF/GvpL family.</text>
</comment>
<sequence>MEGIYLYGIVAFPPPLLQQIVGLGRRPVFLVPQGDLAAVVSRSPLTLWPVDEDHLTLHETVLEEVMISRPVLPARFNTLFRTEDAAIALLNERARPFRSALERVTGKVELGLRVLWEPPGDSATAVDQKTSDEGPGTEYLHRRLTEERHRARFRAAGERLIQELQASFPSLAGESRLQRFPTERLLLTGAYLVERDRVDAFREGVAKIREEFPRLSFLLTGPWPPYHFVNGAHDETKDTLGA</sequence>
<gene>
    <name evidence="4" type="ORF">CLG94_06225</name>
</gene>
<reference evidence="4 5" key="1">
    <citation type="submission" date="2017-09" db="EMBL/GenBank/DDBJ databases">
        <title>Bloom of a denitrifying methanotroph, Candidatus Methylomirabilis limnetica, in a deep stratified lake.</title>
        <authorList>
            <person name="Graf J.S."/>
            <person name="Marchant H.K."/>
            <person name="Tienken D."/>
            <person name="Hach P.F."/>
            <person name="Brand A."/>
            <person name="Schubert C.J."/>
            <person name="Kuypers M.M."/>
            <person name="Milucka J."/>
        </authorList>
    </citation>
    <scope>NUCLEOTIDE SEQUENCE [LARGE SCALE GENOMIC DNA]</scope>
    <source>
        <strain evidence="4 5">Zug</strain>
    </source>
</reference>
<dbReference type="GO" id="GO:0031412">
    <property type="term" value="P:gas vesicle organization"/>
    <property type="evidence" value="ECO:0007669"/>
    <property type="project" value="InterPro"/>
</dbReference>
<dbReference type="RefSeq" id="WP_107561994.1">
    <property type="nucleotide sequence ID" value="NZ_NVQC01000017.1"/>
</dbReference>
<dbReference type="Proteomes" id="UP000241436">
    <property type="component" value="Unassembled WGS sequence"/>
</dbReference>
<organism evidence="4 5">
    <name type="scientific">Candidatus Methylomirabilis limnetica</name>
    <dbReference type="NCBI Taxonomy" id="2033718"/>
    <lineage>
        <taxon>Bacteria</taxon>
        <taxon>Candidatus Methylomirabilota</taxon>
        <taxon>Candidatus Methylomirabilia</taxon>
        <taxon>Candidatus Methylomirabilales</taxon>
        <taxon>Candidatus Methylomirabilaceae</taxon>
        <taxon>Candidatus Methylomirabilis</taxon>
    </lineage>
</organism>
<dbReference type="PANTHER" id="PTHR36852:SF1">
    <property type="entry name" value="PROTEIN GVPL 2"/>
    <property type="match status" value="1"/>
</dbReference>
<reference evidence="5" key="2">
    <citation type="journal article" date="2018" name="Environ. Microbiol.">
        <title>Bloom of a denitrifying methanotroph, 'Candidatus Methylomirabilis limnetica', in a deep stratified lake.</title>
        <authorList>
            <person name="Graf J.S."/>
            <person name="Mayr M.J."/>
            <person name="Marchant H.K."/>
            <person name="Tienken D."/>
            <person name="Hach P.F."/>
            <person name="Brand A."/>
            <person name="Schubert C.J."/>
            <person name="Kuypers M.M."/>
            <person name="Milucka J."/>
        </authorList>
    </citation>
    <scope>NUCLEOTIDE SEQUENCE [LARGE SCALE GENOMIC DNA]</scope>
    <source>
        <strain evidence="5">Zug</strain>
    </source>
</reference>
<evidence type="ECO:0000313" key="5">
    <source>
        <dbReference type="Proteomes" id="UP000241436"/>
    </source>
</evidence>
<dbReference type="Pfam" id="PF06386">
    <property type="entry name" value="GvpL_GvpF"/>
    <property type="match status" value="1"/>
</dbReference>
<evidence type="ECO:0000256" key="3">
    <source>
        <dbReference type="ARBA" id="ARBA00035643"/>
    </source>
</evidence>
<evidence type="ECO:0008006" key="6">
    <source>
        <dbReference type="Google" id="ProtNLM"/>
    </source>
</evidence>
<comment type="caution">
    <text evidence="4">The sequence shown here is derived from an EMBL/GenBank/DDBJ whole genome shotgun (WGS) entry which is preliminary data.</text>
</comment>
<dbReference type="PANTHER" id="PTHR36852">
    <property type="entry name" value="PROTEIN GVPL 2"/>
    <property type="match status" value="1"/>
</dbReference>
<accession>A0A2T4TYU0</accession>
<dbReference type="AlphaFoldDB" id="A0A2T4TYU0"/>
<name>A0A2T4TYU0_9BACT</name>
<dbReference type="OrthoDB" id="144737at2"/>
<evidence type="ECO:0000313" key="4">
    <source>
        <dbReference type="EMBL" id="PTL36248.1"/>
    </source>
</evidence>
<keyword evidence="5" id="KW-1185">Reference proteome</keyword>
<dbReference type="InterPro" id="IPR009430">
    <property type="entry name" value="GvpL/GvpF"/>
</dbReference>